<evidence type="ECO:0000259" key="3">
    <source>
        <dbReference type="Pfam" id="PF17746"/>
    </source>
</evidence>
<dbReference type="InterPro" id="IPR040452">
    <property type="entry name" value="SfsA_C"/>
</dbReference>
<organism evidence="4 5">
    <name type="scientific">Salinispira pacifica</name>
    <dbReference type="NCBI Taxonomy" id="1307761"/>
    <lineage>
        <taxon>Bacteria</taxon>
        <taxon>Pseudomonadati</taxon>
        <taxon>Spirochaetota</taxon>
        <taxon>Spirochaetia</taxon>
        <taxon>Spirochaetales</taxon>
        <taxon>Spirochaetaceae</taxon>
        <taxon>Salinispira</taxon>
    </lineage>
</organism>
<dbReference type="EMBL" id="CP006939">
    <property type="protein sequence ID" value="AHC14514.1"/>
    <property type="molecule type" value="Genomic_DNA"/>
</dbReference>
<dbReference type="GO" id="GO:0003677">
    <property type="term" value="F:DNA binding"/>
    <property type="evidence" value="ECO:0007669"/>
    <property type="project" value="InterPro"/>
</dbReference>
<dbReference type="NCBIfam" id="TIGR00230">
    <property type="entry name" value="sfsA"/>
    <property type="match status" value="1"/>
</dbReference>
<evidence type="ECO:0000313" key="5">
    <source>
        <dbReference type="Proteomes" id="UP000018680"/>
    </source>
</evidence>
<dbReference type="Pfam" id="PF03749">
    <property type="entry name" value="SfsA"/>
    <property type="match status" value="1"/>
</dbReference>
<dbReference type="Pfam" id="PF17746">
    <property type="entry name" value="SfsA_N"/>
    <property type="match status" value="1"/>
</dbReference>
<dbReference type="RefSeq" id="WP_024267439.1">
    <property type="nucleotide sequence ID" value="NC_023035.1"/>
</dbReference>
<proteinExistence type="predicted"/>
<dbReference type="Gene3D" id="2.40.50.580">
    <property type="match status" value="1"/>
</dbReference>
<dbReference type="OrthoDB" id="9802365at2"/>
<dbReference type="PANTHER" id="PTHR30545">
    <property type="entry name" value="SUGAR FERMENTATION STIMULATION PROTEIN A"/>
    <property type="match status" value="1"/>
</dbReference>
<feature type="region of interest" description="Disordered" evidence="1">
    <location>
        <begin position="280"/>
        <end position="301"/>
    </location>
</feature>
<dbReference type="eggNOG" id="COG1489">
    <property type="taxonomic scope" value="Bacteria"/>
</dbReference>
<protein>
    <recommendedName>
        <fullName evidence="6">Sugar fermentation stimulation protein homolog</fullName>
    </recommendedName>
</protein>
<evidence type="ECO:0000313" key="4">
    <source>
        <dbReference type="EMBL" id="AHC14514.1"/>
    </source>
</evidence>
<dbReference type="Gene3D" id="3.40.1350.60">
    <property type="match status" value="1"/>
</dbReference>
<dbReference type="STRING" id="1307761.L21SP2_1109"/>
<sequence>MKDAIQLFRPHSRGRFLFRKNRFVIRVIHEEGFETDVHAPNPGKLLELYLPGTEVLLEKHSNPARKLPWSLAALRHGEAWVPMVSAAANSAAAELAVPALFPHASGLRREVKSGDHRLDLAFENGTDSWMAEVKSCSLVEAGAAMFPDAPSIRACEHLELLMELQKSEGIRGLLLFVINHGSPEYVIPNYHNDPRFALTLIRAREEGVSIRSVITRSEDDGRTLLTGDPPAEPGLLLQGVKELVREDAGLILDVEYLPEEKRWQAGVSIHPGELSRALNKAPKRATGRTTGPGSATGRGAGRVRIPMRSRASEILQTAQRLHELLDRWAGHASGHASGHAFGDAENRQFAFPGNPLHIPQLNRSIFQLRHRISLEQLQGR</sequence>
<name>V5WG49_9SPIO</name>
<evidence type="ECO:0000256" key="1">
    <source>
        <dbReference type="SAM" id="MobiDB-lite"/>
    </source>
</evidence>
<keyword evidence="5" id="KW-1185">Reference proteome</keyword>
<evidence type="ECO:0008006" key="6">
    <source>
        <dbReference type="Google" id="ProtNLM"/>
    </source>
</evidence>
<feature type="domain" description="SfsA N-terminal OB" evidence="3">
    <location>
        <begin position="19"/>
        <end position="81"/>
    </location>
</feature>
<dbReference type="InterPro" id="IPR005224">
    <property type="entry name" value="SfsA"/>
</dbReference>
<reference evidence="4 5" key="1">
    <citation type="journal article" date="2015" name="Stand. Genomic Sci.">
        <title>Complete genome sequence and description of Salinispira pacifica gen. nov., sp. nov., a novel spirochaete isolated form a hypersaline microbial mat.</title>
        <authorList>
            <person name="Ben Hania W."/>
            <person name="Joseph M."/>
            <person name="Schumann P."/>
            <person name="Bunk B."/>
            <person name="Fiebig A."/>
            <person name="Sproer C."/>
            <person name="Klenk H.P."/>
            <person name="Fardeau M.L."/>
            <person name="Spring S."/>
        </authorList>
    </citation>
    <scope>NUCLEOTIDE SEQUENCE [LARGE SCALE GENOMIC DNA]</scope>
    <source>
        <strain evidence="4 5">L21-RPul-D2</strain>
    </source>
</reference>
<dbReference type="InterPro" id="IPR041465">
    <property type="entry name" value="SfsA_N"/>
</dbReference>
<dbReference type="KEGG" id="slr:L21SP2_1109"/>
<gene>
    <name evidence="4" type="ORF">L21SP2_1109</name>
</gene>
<dbReference type="CDD" id="cd22359">
    <property type="entry name" value="SfsA-like_bacterial"/>
    <property type="match status" value="1"/>
</dbReference>
<dbReference type="HOGENOM" id="CLU_727385_0_0_12"/>
<evidence type="ECO:0000259" key="2">
    <source>
        <dbReference type="Pfam" id="PF03749"/>
    </source>
</evidence>
<dbReference type="AlphaFoldDB" id="V5WG49"/>
<dbReference type="Proteomes" id="UP000018680">
    <property type="component" value="Chromosome"/>
</dbReference>
<dbReference type="PANTHER" id="PTHR30545:SF2">
    <property type="entry name" value="SUGAR FERMENTATION STIMULATION PROTEIN A"/>
    <property type="match status" value="1"/>
</dbReference>
<feature type="domain" description="Sugar fermentation stimulation protein C-terminal" evidence="2">
    <location>
        <begin position="99"/>
        <end position="216"/>
    </location>
</feature>
<accession>V5WG49</accession>